<keyword evidence="7" id="KW-0479">Metal-binding</keyword>
<evidence type="ECO:0000313" key="15">
    <source>
        <dbReference type="Proteomes" id="UP000037175"/>
    </source>
</evidence>
<evidence type="ECO:0000256" key="12">
    <source>
        <dbReference type="SAM" id="Phobius"/>
    </source>
</evidence>
<evidence type="ECO:0000256" key="5">
    <source>
        <dbReference type="ARBA" id="ARBA00022617"/>
    </source>
</evidence>
<comment type="similarity">
    <text evidence="2">Belongs to the HupC/HyaC/HydC family.</text>
</comment>
<keyword evidence="3" id="KW-0813">Transport</keyword>
<keyword evidence="6 12" id="KW-0812">Transmembrane</keyword>
<evidence type="ECO:0000256" key="4">
    <source>
        <dbReference type="ARBA" id="ARBA00022475"/>
    </source>
</evidence>
<dbReference type="Pfam" id="PF01292">
    <property type="entry name" value="Ni_hydr_CYTB"/>
    <property type="match status" value="1"/>
</dbReference>
<dbReference type="InterPro" id="IPR011577">
    <property type="entry name" value="Cyt_b561_bac/Ni-Hgenase"/>
</dbReference>
<evidence type="ECO:0000256" key="7">
    <source>
        <dbReference type="ARBA" id="ARBA00022723"/>
    </source>
</evidence>
<dbReference type="Proteomes" id="UP000037175">
    <property type="component" value="Unassembled WGS sequence"/>
</dbReference>
<dbReference type="PANTHER" id="PTHR30485:SF0">
    <property type="entry name" value="NI_FE-HYDROGENASE 1 B-TYPE CYTOCHROME SUBUNIT-RELATED"/>
    <property type="match status" value="1"/>
</dbReference>
<dbReference type="AlphaFoldDB" id="A0A0L6VYR8"/>
<dbReference type="PRINTS" id="PR00161">
    <property type="entry name" value="NIHGNASECYTB"/>
</dbReference>
<comment type="caution">
    <text evidence="14">The sequence shown here is derived from an EMBL/GenBank/DDBJ whole genome shotgun (WGS) entry which is preliminary data.</text>
</comment>
<evidence type="ECO:0000256" key="1">
    <source>
        <dbReference type="ARBA" id="ARBA00004651"/>
    </source>
</evidence>
<dbReference type="PATRIC" id="fig|281456.6.peg.3113"/>
<evidence type="ECO:0000259" key="13">
    <source>
        <dbReference type="Pfam" id="PF01292"/>
    </source>
</evidence>
<evidence type="ECO:0000256" key="6">
    <source>
        <dbReference type="ARBA" id="ARBA00022692"/>
    </source>
</evidence>
<evidence type="ECO:0000256" key="11">
    <source>
        <dbReference type="ARBA" id="ARBA00023136"/>
    </source>
</evidence>
<dbReference type="GO" id="GO:0009055">
    <property type="term" value="F:electron transfer activity"/>
    <property type="evidence" value="ECO:0007669"/>
    <property type="project" value="InterPro"/>
</dbReference>
<dbReference type="GO" id="GO:0020037">
    <property type="term" value="F:heme binding"/>
    <property type="evidence" value="ECO:0007669"/>
    <property type="project" value="TreeGrafter"/>
</dbReference>
<keyword evidence="11 12" id="KW-0472">Membrane</keyword>
<evidence type="ECO:0000256" key="2">
    <source>
        <dbReference type="ARBA" id="ARBA00008622"/>
    </source>
</evidence>
<keyword evidence="9 12" id="KW-1133">Transmembrane helix</keyword>
<dbReference type="RefSeq" id="WP_052218941.1">
    <property type="nucleotide sequence ID" value="NZ_LGTE01000030.1"/>
</dbReference>
<dbReference type="InterPro" id="IPR016174">
    <property type="entry name" value="Di-haem_cyt_TM"/>
</dbReference>
<dbReference type="InterPro" id="IPR051542">
    <property type="entry name" value="Hydrogenase_cytochrome"/>
</dbReference>
<feature type="transmembrane region" description="Helical" evidence="12">
    <location>
        <begin position="153"/>
        <end position="173"/>
    </location>
</feature>
<feature type="domain" description="Cytochrome b561 bacterial/Ni-hydrogenase" evidence="13">
    <location>
        <begin position="7"/>
        <end position="181"/>
    </location>
</feature>
<dbReference type="GO" id="GO:0005506">
    <property type="term" value="F:iron ion binding"/>
    <property type="evidence" value="ECO:0007669"/>
    <property type="project" value="InterPro"/>
</dbReference>
<evidence type="ECO:0000256" key="9">
    <source>
        <dbReference type="ARBA" id="ARBA00022989"/>
    </source>
</evidence>
<evidence type="ECO:0000256" key="3">
    <source>
        <dbReference type="ARBA" id="ARBA00022448"/>
    </source>
</evidence>
<dbReference type="Gene3D" id="1.20.950.20">
    <property type="entry name" value="Transmembrane di-heme cytochromes, Chain C"/>
    <property type="match status" value="1"/>
</dbReference>
<evidence type="ECO:0000313" key="14">
    <source>
        <dbReference type="EMBL" id="KNZ68457.1"/>
    </source>
</evidence>
<dbReference type="EMBL" id="LGTE01000030">
    <property type="protein sequence ID" value="KNZ68457.1"/>
    <property type="molecule type" value="Genomic_DNA"/>
</dbReference>
<keyword evidence="10" id="KW-0408">Iron</keyword>
<evidence type="ECO:0000256" key="8">
    <source>
        <dbReference type="ARBA" id="ARBA00022982"/>
    </source>
</evidence>
<dbReference type="GO" id="GO:0022904">
    <property type="term" value="P:respiratory electron transport chain"/>
    <property type="evidence" value="ECO:0007669"/>
    <property type="project" value="InterPro"/>
</dbReference>
<dbReference type="PANTHER" id="PTHR30485">
    <property type="entry name" value="NI/FE-HYDROGENASE 1 B-TYPE CYTOCHROME SUBUNIT"/>
    <property type="match status" value="1"/>
</dbReference>
<evidence type="ECO:0000256" key="10">
    <source>
        <dbReference type="ARBA" id="ARBA00023004"/>
    </source>
</evidence>
<keyword evidence="8" id="KW-0249">Electron transport</keyword>
<comment type="subcellular location">
    <subcellularLocation>
        <location evidence="1">Cell membrane</location>
        <topology evidence="1">Multi-pass membrane protein</topology>
    </subcellularLocation>
</comment>
<keyword evidence="4" id="KW-1003">Cell membrane</keyword>
<protein>
    <submittedName>
        <fullName evidence="14">Ni/Fe-hydrogenase, b-type cytochrome subunit</fullName>
    </submittedName>
</protein>
<accession>A0A0L6VYR8</accession>
<dbReference type="InterPro" id="IPR000516">
    <property type="entry name" value="Ni-dep_Hydgase_cyt-B"/>
</dbReference>
<gene>
    <name evidence="14" type="ORF">Tfer_2977</name>
</gene>
<name>A0A0L6VYR8_9FIRM</name>
<keyword evidence="15" id="KW-1185">Reference proteome</keyword>
<reference evidence="15" key="1">
    <citation type="submission" date="2015-07" db="EMBL/GenBank/DDBJ databases">
        <title>Complete Genome of Thermincola ferriacetica strain Z-0001T.</title>
        <authorList>
            <person name="Lusk B."/>
            <person name="Badalamenti J.P."/>
            <person name="Parameswaran P."/>
            <person name="Bond D.R."/>
            <person name="Torres C.I."/>
        </authorList>
    </citation>
    <scope>NUCLEOTIDE SEQUENCE [LARGE SCALE GENOMIC DNA]</scope>
    <source>
        <strain evidence="15">Z-0001</strain>
    </source>
</reference>
<dbReference type="SUPFAM" id="SSF81342">
    <property type="entry name" value="Transmembrane di-heme cytochromes"/>
    <property type="match status" value="1"/>
</dbReference>
<feature type="transmembrane region" description="Helical" evidence="12">
    <location>
        <begin position="46"/>
        <end position="65"/>
    </location>
</feature>
<proteinExistence type="inferred from homology"/>
<sequence>MAKASDHPFPHRFFHMINLISMAMLTVTGFYIHYPFTGGYMWLARFLHFVFMYVILLNLGARIYYAVFGKYSDGREFIITKQDIKNIWPMIKYYLFIGPHVQTGKYNPLQKMSYVVVVFAIIFQGITGFALYWPVALSGVVDFLGGIASVRVIHYGMMWFFIVFTGIHFYLSFTESIAAVKLMMLGIADEE</sequence>
<organism evidence="14 15">
    <name type="scientific">Thermincola ferriacetica</name>
    <dbReference type="NCBI Taxonomy" id="281456"/>
    <lineage>
        <taxon>Bacteria</taxon>
        <taxon>Bacillati</taxon>
        <taxon>Bacillota</taxon>
        <taxon>Clostridia</taxon>
        <taxon>Eubacteriales</taxon>
        <taxon>Thermincolaceae</taxon>
        <taxon>Thermincola</taxon>
    </lineage>
</organism>
<feature type="transmembrane region" description="Helical" evidence="12">
    <location>
        <begin position="12"/>
        <end position="34"/>
    </location>
</feature>
<keyword evidence="5" id="KW-0349">Heme</keyword>
<dbReference type="GO" id="GO:0005886">
    <property type="term" value="C:plasma membrane"/>
    <property type="evidence" value="ECO:0007669"/>
    <property type="project" value="UniProtKB-SubCell"/>
</dbReference>
<feature type="transmembrane region" description="Helical" evidence="12">
    <location>
        <begin position="114"/>
        <end position="133"/>
    </location>
</feature>